<dbReference type="GO" id="GO:0061503">
    <property type="term" value="F:tRNA threonylcarbamoyladenosine dehydratase"/>
    <property type="evidence" value="ECO:0007669"/>
    <property type="project" value="TreeGrafter"/>
</dbReference>
<proteinExistence type="predicted"/>
<dbReference type="InterPro" id="IPR000594">
    <property type="entry name" value="ThiF_NAD_FAD-bd"/>
</dbReference>
<protein>
    <submittedName>
        <fullName evidence="2">tRNA A37 threonylcarbamoyladenosine dehydratase</fullName>
    </submittedName>
</protein>
<dbReference type="AlphaFoldDB" id="A0A1H3C696"/>
<dbReference type="GO" id="GO:0008641">
    <property type="term" value="F:ubiquitin-like modifier activating enzyme activity"/>
    <property type="evidence" value="ECO:0007669"/>
    <property type="project" value="InterPro"/>
</dbReference>
<sequence length="247" mass="26487">MLIPFDSPLFDRTRLLIGDAGITRLHTSHVLVVGLGGVGAFAAEALARAGVGALTLVDHDRVEPTNLNRQLIALNSTLGRLKTEVLAERLADIAPDCRVTLISEFMTAEQIDPLLAVGFDQVIDAIDSLASKVALIETAYRLHIPIVSSMGAGGRLDPTRIQVGDLMDTQVCALARSVRLRARRLGVGRGVTVVWSDEPARRSAPLPHATHPERPRPAIGTLSYLPAMFGLMLAGMVVRRILGETAI</sequence>
<dbReference type="SUPFAM" id="SSF69572">
    <property type="entry name" value="Activating enzymes of the ubiquitin-like proteins"/>
    <property type="match status" value="1"/>
</dbReference>
<accession>A0A1H3C696</accession>
<dbReference type="Gene3D" id="3.40.50.720">
    <property type="entry name" value="NAD(P)-binding Rossmann-like Domain"/>
    <property type="match status" value="1"/>
</dbReference>
<dbReference type="CDD" id="cd00755">
    <property type="entry name" value="YgdL_like"/>
    <property type="match status" value="1"/>
</dbReference>
<dbReference type="GO" id="GO:0061504">
    <property type="term" value="P:cyclic threonylcarbamoyladenosine biosynthetic process"/>
    <property type="evidence" value="ECO:0007669"/>
    <property type="project" value="TreeGrafter"/>
</dbReference>
<dbReference type="InterPro" id="IPR045886">
    <property type="entry name" value="ThiF/MoeB/HesA"/>
</dbReference>
<gene>
    <name evidence="2" type="ORF">SAMN05421644_1052</name>
</gene>
<keyword evidence="3" id="KW-1185">Reference proteome</keyword>
<dbReference type="Pfam" id="PF00899">
    <property type="entry name" value="ThiF"/>
    <property type="match status" value="1"/>
</dbReference>
<organism evidence="2 3">
    <name type="scientific">Allochromatium warmingii</name>
    <name type="common">Chromatium warmingii</name>
    <dbReference type="NCBI Taxonomy" id="61595"/>
    <lineage>
        <taxon>Bacteria</taxon>
        <taxon>Pseudomonadati</taxon>
        <taxon>Pseudomonadota</taxon>
        <taxon>Gammaproteobacteria</taxon>
        <taxon>Chromatiales</taxon>
        <taxon>Chromatiaceae</taxon>
        <taxon>Allochromatium</taxon>
    </lineage>
</organism>
<dbReference type="STRING" id="61595.SAMN05421644_1052"/>
<dbReference type="PANTHER" id="PTHR43267">
    <property type="entry name" value="TRNA THREONYLCARBAMOYLADENOSINE DEHYDRATASE"/>
    <property type="match status" value="1"/>
</dbReference>
<dbReference type="InterPro" id="IPR035985">
    <property type="entry name" value="Ubiquitin-activating_enz"/>
</dbReference>
<evidence type="ECO:0000313" key="3">
    <source>
        <dbReference type="Proteomes" id="UP000198672"/>
    </source>
</evidence>
<feature type="domain" description="THIF-type NAD/FAD binding fold" evidence="1">
    <location>
        <begin position="12"/>
        <end position="244"/>
    </location>
</feature>
<dbReference type="RefSeq" id="WP_342707497.1">
    <property type="nucleotide sequence ID" value="NZ_FNOW01000005.1"/>
</dbReference>
<reference evidence="3" key="1">
    <citation type="submission" date="2016-10" db="EMBL/GenBank/DDBJ databases">
        <authorList>
            <person name="Varghese N."/>
            <person name="Submissions S."/>
        </authorList>
    </citation>
    <scope>NUCLEOTIDE SEQUENCE [LARGE SCALE GENOMIC DNA]</scope>
    <source>
        <strain evidence="3">DSM 173</strain>
    </source>
</reference>
<evidence type="ECO:0000259" key="1">
    <source>
        <dbReference type="Pfam" id="PF00899"/>
    </source>
</evidence>
<name>A0A1H3C696_ALLWA</name>
<dbReference type="PANTHER" id="PTHR43267:SF1">
    <property type="entry name" value="TRNA THREONYLCARBAMOYLADENOSINE DEHYDRATASE"/>
    <property type="match status" value="1"/>
</dbReference>
<evidence type="ECO:0000313" key="2">
    <source>
        <dbReference type="EMBL" id="SDX49144.1"/>
    </source>
</evidence>
<dbReference type="Proteomes" id="UP000198672">
    <property type="component" value="Unassembled WGS sequence"/>
</dbReference>
<dbReference type="EMBL" id="FNOW01000005">
    <property type="protein sequence ID" value="SDX49144.1"/>
    <property type="molecule type" value="Genomic_DNA"/>
</dbReference>